<accession>A0ABT3D7E1</accession>
<dbReference type="InterPro" id="IPR010694">
    <property type="entry name" value="Uncharacterised_VirK"/>
</dbReference>
<dbReference type="Proteomes" id="UP001165568">
    <property type="component" value="Unassembled WGS sequence"/>
</dbReference>
<reference evidence="1" key="1">
    <citation type="submission" date="2022-04" db="EMBL/GenBank/DDBJ databases">
        <title>Brenneria sp. isolated from walnut trees in Serbia.</title>
        <authorList>
            <person name="Gasic K."/>
            <person name="Zlatkovic N."/>
            <person name="Kuzmanovic N."/>
        </authorList>
    </citation>
    <scope>NUCLEOTIDE SEQUENCE</scope>
    <source>
        <strain evidence="1">KBI 423</strain>
    </source>
</reference>
<comment type="caution">
    <text evidence="1">The sequence shown here is derived from an EMBL/GenBank/DDBJ whole genome shotgun (WGS) entry which is preliminary data.</text>
</comment>
<organism evidence="1 2">
    <name type="scientific">Brenneria izbisi</name>
    <dbReference type="NCBI Taxonomy" id="2939450"/>
    <lineage>
        <taxon>Bacteria</taxon>
        <taxon>Pseudomonadati</taxon>
        <taxon>Pseudomonadota</taxon>
        <taxon>Gammaproteobacteria</taxon>
        <taxon>Enterobacterales</taxon>
        <taxon>Pectobacteriaceae</taxon>
        <taxon>Brenneria</taxon>
    </lineage>
</organism>
<evidence type="ECO:0000313" key="1">
    <source>
        <dbReference type="EMBL" id="MCV9882773.1"/>
    </source>
</evidence>
<evidence type="ECO:0000313" key="2">
    <source>
        <dbReference type="Proteomes" id="UP001165568"/>
    </source>
</evidence>
<dbReference type="EMBL" id="JAMPJU010000007">
    <property type="protein sequence ID" value="MCV9882773.1"/>
    <property type="molecule type" value="Genomic_DNA"/>
</dbReference>
<proteinExistence type="predicted"/>
<gene>
    <name evidence="1" type="ORF">NC856_10875</name>
</gene>
<name>A0ABT3D7E1_9GAMM</name>
<sequence length="178" mass="20357">MMEYFWGLSLSGYYHKGVRKMFFSKSPFKGNRMSSFFTLKKFIFTAFLYSLSHYSYADSLDTLSDLKQVLNKGERVNMTVDLTQCANPETGATGTMKGGLVINSYLIRPDGSLAFSDTRQTVSNESKPVAQILRYRSKDEYTITFSMRLFSLPDWQPVGNSVQYDCLINKGIIFYSHD</sequence>
<dbReference type="Pfam" id="PF06903">
    <property type="entry name" value="VirK"/>
    <property type="match status" value="1"/>
</dbReference>
<keyword evidence="2" id="KW-1185">Reference proteome</keyword>
<protein>
    <submittedName>
        <fullName evidence="1">VirK family protein</fullName>
    </submittedName>
</protein>